<dbReference type="Gene3D" id="1.10.3380.10">
    <property type="entry name" value="Sec63 N-terminal domain-like domain"/>
    <property type="match status" value="2"/>
</dbReference>
<keyword evidence="3" id="KW-0378">Hydrolase</keyword>
<evidence type="ECO:0000256" key="2">
    <source>
        <dbReference type="ARBA" id="ARBA00022741"/>
    </source>
</evidence>
<dbReference type="EMBL" id="HBFB01022569">
    <property type="protein sequence ID" value="CAD8686075.1"/>
    <property type="molecule type" value="Transcribed_RNA"/>
</dbReference>
<evidence type="ECO:0000256" key="7">
    <source>
        <dbReference type="SAM" id="MobiDB-lite"/>
    </source>
</evidence>
<dbReference type="InterPro" id="IPR027417">
    <property type="entry name" value="P-loop_NTPase"/>
</dbReference>
<dbReference type="PROSITE" id="PS51192">
    <property type="entry name" value="HELICASE_ATP_BIND_1"/>
    <property type="match status" value="2"/>
</dbReference>
<proteinExistence type="predicted"/>
<evidence type="ECO:0008006" key="11">
    <source>
        <dbReference type="Google" id="ProtNLM"/>
    </source>
</evidence>
<keyword evidence="2" id="KW-0547">Nucleotide-binding</keyword>
<evidence type="ECO:0000256" key="6">
    <source>
        <dbReference type="ARBA" id="ARBA00055371"/>
    </source>
</evidence>
<sequence length="2183" mass="239270">MADKKGGAEQAARYKQYDYRANSSLVLTAENRTRDAHDPSGEPESLWGKMRGKMGDRVQRGRPEGEDKKKKKEASDKKKRQQQGGGGGEDEFGLPSAKRGRGAGGGGGGLSVMDIDAAHMYRPKTRETREAYEALLAVIHTQFGEQPQDVLRGAADEVLGVLKAKDRKDPDKQAGCEELLGPLPADKFAQLVAIGKLITDWVAPGELEAAAAEAQAMDTELGVGVQFEDEDEEEGDDEGDEVVDEDDEDEDDEDKVDASITADLRTGGAGAAGGGPGDLDAGEEARDGGLRVQEIDAYWLQRRLARAYGDAIDANRAQELAEQVLGILGSPGDARAVETDLVMALGFDQFEVIKQLLRNRTKVVWCTRLSRAEDDDARGRIEAEMAGEPEAAKILDALRATRTSARDRQSALERNIREEARRLREGGAAGGEGGQGGGAVAATVAARAVVDLESLAFNGGGHFKANKTTGLPEGSFRTSKKGYDEVHVPALKPKPFAAGEKLVAISELPEWAQPAFAGMKELNRVQSRVSESALYSQENMLVCAPTGAGKTNVAMLTIMHTLGLHRRDDGSIDTGAFKIVYVAPMKALVAEMVGNFTKRLQPYGIVVRELTGDINLSKAEIDETQVIVTTPEKWDIVTRKSGDRTYANLVRLLIIDEIHLLHDDRGPVLESIVARTIRAVEATQEATRIVGLSATLPNYEDVADFLRVKRERGLFYFDNTYRPCPLAQQYVGVNVKKPLQRFQLMNEICYDKVLECAGKHQVLVFVHSRKETAKTARYVKDAALKDDKLARFMREDSASREILATEAGACKDADLRDLLPYGFAIHHAGMTRADRTLVEDLFADGHVQVLVSTATLAWGVNLPAHTVIIKGTQIYNPVKGGWDELSPQDVMQMMGRAGRPQYDSFGEGIIITGASELQFYLSLFNSQLPIESQYVATIPDNLNAEVVLGAVTNLKDAAAWLGYTYLFVRMLRAPGLYGVPLGALDEDPLLTDRRLDLAHSAALLLDKHGLIRYDRKTGNMQATDLGRIASHYYVTYHTLASFSDHLKPTMGDIELCRLFSLADEFKYMVVREEEKVELAKLVERVPIPVKESLDEPTAKINVLLQAYVSCLKLEGLALSSDMVYVTQSAGRLMRCLFEICLKRGWAGLTDRALALCKMVNHRMWGSQNPLRQFKGLPGDILSKLEKRDIPWERYYDMSSQELGELIRAPKHGKTLHRLVHQFPRLQLAAHVQPVTRSLLKVDLTITPDFKWDDKVHGFVEPWWILVEDADSERLLHHQYWVLKKSYAEEEHVLSFTVPVSEPLPPQYFVRVVSDRWLQAEAVLPVSFRHLILPDKFPPPTELLDLQPLPPTALRNPAFEALYRGLGAFNALQTQAFSSLYNSDDNTLVAAPTGSGKTICAEFALLRMLARAADGKCAPRAVYCAPLEALAKERAADWGKKFGEGLGLTVVELSGETAADLKALERANIVVTTPERWDMLSRRWRQRKAVAATPLFIVDELHLLGGPAGPTLEVVCSRMRYIAAQTESPIRIVGLGHSMADARDVADWLGCPPHATYAFSPGVRPVPLEVHIQGLDIHNFEARQQAMARPAYSTLTGPASRGKPALVFVPSRKHARMTALDLLTHAAADGEPSRFRLAEAADIEPFLGRVRDQALRHALSYGVGLLTETQPPAEQGVVRLLFESGAIAVVVATAACAWGVAPPAHTVVVCGTQAYDGTGAGASDYPVTDLIQMLGRAGRPGQDDAGRVTLLCHAPRKEYYKRFLLEPLPVESHLDHFLHDHFNAEVVARTIENKQDAVDYLTWTFFYRRLGLNPNFYAMAGTSHRHLSDHLSELVESTLGDLERAKAIAIEDDMDVAPLNLGMISAYYHITYTTIELFASSLAAKTKVKGLLEIICAASEFDALPVRPGEEEAVRKLLSHAAVAVDNQKFTDPHVKANALLQAHFGRTALAGDLVIDQKAVVTEAVRLLQAVVDCVASSGWLAPALVAMELSQCVAQGLWDKDPPLLQLPHFTRELAAKCGQAGVGGVFDLVDLEDDARRELLGLSEQQLGKVAAVCNRYPDIAVTHDLPGGASVAAGEAVSLVVGLEREMEEGAELGPVPAPRFPGRKDEGWWLVVGDTKANTLLAIKRVNLARTAKVKLDFAAPAQPGTHNLTLYFMCDSWLGCDQEYEVELTVTGGEDMEE</sequence>
<dbReference type="InterPro" id="IPR003593">
    <property type="entry name" value="AAA+_ATPase"/>
</dbReference>
<dbReference type="InterPro" id="IPR014756">
    <property type="entry name" value="Ig_E-set"/>
</dbReference>
<dbReference type="SMART" id="SM00487">
    <property type="entry name" value="DEXDc"/>
    <property type="match status" value="2"/>
</dbReference>
<keyword evidence="5" id="KW-0067">ATP-binding</keyword>
<dbReference type="FunFam" id="3.40.50.300:FF:000062">
    <property type="entry name" value="U5 small nuclear ribonucleoprotein helicase"/>
    <property type="match status" value="1"/>
</dbReference>
<feature type="compositionally biased region" description="Gly residues" evidence="7">
    <location>
        <begin position="267"/>
        <end position="277"/>
    </location>
</feature>
<feature type="compositionally biased region" description="Basic and acidic residues" evidence="7">
    <location>
        <begin position="31"/>
        <end position="40"/>
    </location>
</feature>
<dbReference type="GO" id="GO:0004386">
    <property type="term" value="F:helicase activity"/>
    <property type="evidence" value="ECO:0007669"/>
    <property type="project" value="UniProtKB-KW"/>
</dbReference>
<dbReference type="Pfam" id="PF00271">
    <property type="entry name" value="Helicase_C"/>
    <property type="match status" value="1"/>
</dbReference>
<dbReference type="GO" id="GO:0016787">
    <property type="term" value="F:hydrolase activity"/>
    <property type="evidence" value="ECO:0007669"/>
    <property type="project" value="UniProtKB-KW"/>
</dbReference>
<comment type="function">
    <text evidence="6">RNA helicase that plays an essential role in pre-mRNA splicing as component of the U5 snRNP and U4/U6-U5 tri-snRNP complexes. Involved in spliceosome assembly, activation and disassembly.</text>
</comment>
<dbReference type="FunFam" id="1.10.150.20:FF:000004">
    <property type="entry name" value="U5 small nuclear ribonucleoprotein helicase"/>
    <property type="match status" value="1"/>
</dbReference>
<dbReference type="InterPro" id="IPR041094">
    <property type="entry name" value="Brr2_helicase_PWI"/>
</dbReference>
<evidence type="ECO:0000313" key="10">
    <source>
        <dbReference type="EMBL" id="CAD8686075.1"/>
    </source>
</evidence>
<evidence type="ECO:0000259" key="9">
    <source>
        <dbReference type="PROSITE" id="PS51194"/>
    </source>
</evidence>
<dbReference type="FunFam" id="2.60.40.150:FF:000133">
    <property type="entry name" value="Pre-mRNA splicing helicase, putative"/>
    <property type="match status" value="1"/>
</dbReference>
<dbReference type="Pfam" id="PF00270">
    <property type="entry name" value="DEAD"/>
    <property type="match status" value="2"/>
</dbReference>
<dbReference type="SUPFAM" id="SSF81296">
    <property type="entry name" value="E set domains"/>
    <property type="match status" value="1"/>
</dbReference>
<dbReference type="PANTHER" id="PTHR47961">
    <property type="entry name" value="DNA POLYMERASE THETA, PUTATIVE (AFU_ORTHOLOGUE AFUA_1G05260)-RELATED"/>
    <property type="match status" value="1"/>
</dbReference>
<dbReference type="SMART" id="SM00490">
    <property type="entry name" value="HELICc"/>
    <property type="match status" value="2"/>
</dbReference>
<dbReference type="Gene3D" id="3.40.50.300">
    <property type="entry name" value="P-loop containing nucleotide triphosphate hydrolases"/>
    <property type="match status" value="4"/>
</dbReference>
<dbReference type="FunFam" id="2.60.40.150:FF:000004">
    <property type="entry name" value="RNA helicase, activating signal cointegrator 1"/>
    <property type="match status" value="1"/>
</dbReference>
<dbReference type="InterPro" id="IPR048863">
    <property type="entry name" value="BRR2_plug"/>
</dbReference>
<dbReference type="Pfam" id="PF18149">
    <property type="entry name" value="Helicase_PWI"/>
    <property type="match status" value="1"/>
</dbReference>
<reference evidence="10" key="1">
    <citation type="submission" date="2021-01" db="EMBL/GenBank/DDBJ databases">
        <authorList>
            <person name="Corre E."/>
            <person name="Pelletier E."/>
            <person name="Niang G."/>
            <person name="Scheremetjew M."/>
            <person name="Finn R."/>
            <person name="Kale V."/>
            <person name="Holt S."/>
            <person name="Cochrane G."/>
            <person name="Meng A."/>
            <person name="Brown T."/>
            <person name="Cohen L."/>
        </authorList>
    </citation>
    <scope>NUCLEOTIDE SEQUENCE</scope>
    <source>
        <strain evidence="10">SAG 11-49</strain>
    </source>
</reference>
<dbReference type="GO" id="GO:0003676">
    <property type="term" value="F:nucleic acid binding"/>
    <property type="evidence" value="ECO:0007669"/>
    <property type="project" value="InterPro"/>
</dbReference>
<dbReference type="InterPro" id="IPR057842">
    <property type="entry name" value="WH_MER3"/>
</dbReference>
<dbReference type="PANTHER" id="PTHR47961:SF4">
    <property type="entry name" value="ACTIVATING SIGNAL COINTEGRATOR 1 COMPLEX SUBUNIT 3"/>
    <property type="match status" value="1"/>
</dbReference>
<evidence type="ECO:0000259" key="8">
    <source>
        <dbReference type="PROSITE" id="PS51192"/>
    </source>
</evidence>
<dbReference type="InterPro" id="IPR001650">
    <property type="entry name" value="Helicase_C-like"/>
</dbReference>
<dbReference type="Gene3D" id="1.10.10.10">
    <property type="entry name" value="Winged helix-like DNA-binding domain superfamily/Winged helix DNA-binding domain"/>
    <property type="match status" value="2"/>
</dbReference>
<dbReference type="SMART" id="SM00973">
    <property type="entry name" value="Sec63"/>
    <property type="match status" value="2"/>
</dbReference>
<dbReference type="InterPro" id="IPR036390">
    <property type="entry name" value="WH_DNA-bd_sf"/>
</dbReference>
<feature type="compositionally biased region" description="Basic and acidic residues" evidence="7">
    <location>
        <begin position="53"/>
        <end position="76"/>
    </location>
</feature>
<evidence type="ECO:0000256" key="1">
    <source>
        <dbReference type="ARBA" id="ARBA00022737"/>
    </source>
</evidence>
<feature type="compositionally biased region" description="Acidic residues" evidence="7">
    <location>
        <begin position="227"/>
        <end position="255"/>
    </location>
</feature>
<feature type="domain" description="Helicase C-terminal" evidence="9">
    <location>
        <begin position="1586"/>
        <end position="1794"/>
    </location>
</feature>
<evidence type="ECO:0000256" key="3">
    <source>
        <dbReference type="ARBA" id="ARBA00022801"/>
    </source>
</evidence>
<organism evidence="10">
    <name type="scientific">Chlamydomonas leiostraca</name>
    <dbReference type="NCBI Taxonomy" id="1034604"/>
    <lineage>
        <taxon>Eukaryota</taxon>
        <taxon>Viridiplantae</taxon>
        <taxon>Chlorophyta</taxon>
        <taxon>core chlorophytes</taxon>
        <taxon>Chlorophyceae</taxon>
        <taxon>CS clade</taxon>
        <taxon>Chlamydomonadales</taxon>
        <taxon>Chlamydomonadaceae</taxon>
        <taxon>Chlamydomonas</taxon>
    </lineage>
</organism>
<feature type="region of interest" description="Disordered" evidence="7">
    <location>
        <begin position="1"/>
        <end position="108"/>
    </location>
</feature>
<dbReference type="FunFam" id="1.10.10.10:FF:000012">
    <property type="entry name" value="U5 small nuclear ribonucleoprotein helicase"/>
    <property type="match status" value="1"/>
</dbReference>
<dbReference type="Gene3D" id="1.10.150.20">
    <property type="entry name" value="5' to 3' exonuclease, C-terminal subdomain"/>
    <property type="match status" value="2"/>
</dbReference>
<evidence type="ECO:0000256" key="5">
    <source>
        <dbReference type="ARBA" id="ARBA00022840"/>
    </source>
</evidence>
<dbReference type="InterPro" id="IPR014001">
    <property type="entry name" value="Helicase_ATP-bd"/>
</dbReference>
<name>A0A7S0RSZ2_9CHLO</name>
<dbReference type="FunFam" id="1.10.3380.10:FF:000002">
    <property type="entry name" value="Activating signal cointegrator 1 complex subunit 3"/>
    <property type="match status" value="1"/>
</dbReference>
<dbReference type="GO" id="GO:0000393">
    <property type="term" value="P:spliceosomal conformational changes to generate catalytic conformation"/>
    <property type="evidence" value="ECO:0007669"/>
    <property type="project" value="UniProtKB-ARBA"/>
</dbReference>
<dbReference type="InterPro" id="IPR050474">
    <property type="entry name" value="Hel308_SKI2-like"/>
</dbReference>
<accession>A0A7S0RSZ2</accession>
<dbReference type="Pfam" id="PF21188">
    <property type="entry name" value="BRR2_plug"/>
    <property type="match status" value="1"/>
</dbReference>
<dbReference type="CDD" id="cd18019">
    <property type="entry name" value="DEXHc_Brr2_1"/>
    <property type="match status" value="1"/>
</dbReference>
<dbReference type="Pfam" id="PF23445">
    <property type="entry name" value="WHD_SNRNP200"/>
    <property type="match status" value="2"/>
</dbReference>
<dbReference type="FunFam" id="1.10.10.10:FF:000024">
    <property type="entry name" value="U5 small nuclear ribonucleoprotein helicase"/>
    <property type="match status" value="1"/>
</dbReference>
<dbReference type="SMART" id="SM00382">
    <property type="entry name" value="AAA"/>
    <property type="match status" value="2"/>
</dbReference>
<dbReference type="CDD" id="cd18795">
    <property type="entry name" value="SF2_C_Ski2"/>
    <property type="match status" value="1"/>
</dbReference>
<dbReference type="FunFam" id="1.10.3380.10:FF:000001">
    <property type="entry name" value="U5 small nuclear ribonucleoprotein helicase"/>
    <property type="match status" value="1"/>
</dbReference>
<keyword evidence="1" id="KW-0677">Repeat</keyword>
<evidence type="ECO:0000256" key="4">
    <source>
        <dbReference type="ARBA" id="ARBA00022806"/>
    </source>
</evidence>
<dbReference type="InterPro" id="IPR035892">
    <property type="entry name" value="C2_domain_sf"/>
</dbReference>
<dbReference type="SUPFAM" id="SSF52540">
    <property type="entry name" value="P-loop containing nucleoside triphosphate hydrolases"/>
    <property type="match status" value="4"/>
</dbReference>
<dbReference type="SUPFAM" id="SSF158702">
    <property type="entry name" value="Sec63 N-terminal domain-like"/>
    <property type="match status" value="2"/>
</dbReference>
<dbReference type="CDD" id="cd18021">
    <property type="entry name" value="DEXHc_Brr2_2"/>
    <property type="match status" value="1"/>
</dbReference>
<dbReference type="InterPro" id="IPR004179">
    <property type="entry name" value="Sec63-dom"/>
</dbReference>
<dbReference type="Pfam" id="PF02889">
    <property type="entry name" value="Sec63"/>
    <property type="match status" value="2"/>
</dbReference>
<feature type="region of interest" description="Disordered" evidence="7">
    <location>
        <begin position="226"/>
        <end position="285"/>
    </location>
</feature>
<dbReference type="GO" id="GO:0005524">
    <property type="term" value="F:ATP binding"/>
    <property type="evidence" value="ECO:0007669"/>
    <property type="project" value="UniProtKB-KW"/>
</dbReference>
<dbReference type="PROSITE" id="PS51194">
    <property type="entry name" value="HELICASE_CTER"/>
    <property type="match status" value="2"/>
</dbReference>
<feature type="domain" description="Helicase ATP-binding" evidence="8">
    <location>
        <begin position="1377"/>
        <end position="1556"/>
    </location>
</feature>
<dbReference type="GO" id="GO:0005682">
    <property type="term" value="C:U5 snRNP"/>
    <property type="evidence" value="ECO:0007669"/>
    <property type="project" value="UniProtKB-ARBA"/>
</dbReference>
<keyword evidence="4" id="KW-0347">Helicase</keyword>
<gene>
    <name evidence="10" type="ORF">CLEI1391_LOCUS12705</name>
</gene>
<dbReference type="InterPro" id="IPR011545">
    <property type="entry name" value="DEAD/DEAH_box_helicase_dom"/>
</dbReference>
<feature type="domain" description="Helicase ATP-binding" evidence="8">
    <location>
        <begin position="531"/>
        <end position="714"/>
    </location>
</feature>
<dbReference type="FunFam" id="3.40.50.300:FF:000254">
    <property type="entry name" value="U5 small nuclear ribonucleoprotein helicase"/>
    <property type="match status" value="1"/>
</dbReference>
<feature type="domain" description="Helicase C-terminal" evidence="9">
    <location>
        <begin position="748"/>
        <end position="958"/>
    </location>
</feature>
<dbReference type="InterPro" id="IPR036388">
    <property type="entry name" value="WH-like_DNA-bd_sf"/>
</dbReference>
<dbReference type="Gene3D" id="2.60.40.150">
    <property type="entry name" value="C2 domain"/>
    <property type="match status" value="2"/>
</dbReference>
<dbReference type="FunFam" id="3.40.50.300:FF:000102">
    <property type="entry name" value="RNA helicase, activating signal cointegrator 1"/>
    <property type="match status" value="1"/>
</dbReference>
<protein>
    <recommendedName>
        <fullName evidence="11">RNA helicase</fullName>
    </recommendedName>
</protein>
<dbReference type="PIRSF" id="PIRSF039073">
    <property type="entry name" value="BRR2"/>
    <property type="match status" value="1"/>
</dbReference>
<dbReference type="SUPFAM" id="SSF46785">
    <property type="entry name" value="Winged helix' DNA-binding domain"/>
    <property type="match status" value="2"/>
</dbReference>